<accession>A0ABY5VDS7</accession>
<sequence length="180" mass="19525">MRKHLTKGRIIAYLLYLAMACTVLLGATYARYQSTVTGTGTAQTADMEMNTTIDMSEALRGLKPGSTKEIEFKVSNKKGTEVSEVAQDYTITIVTTGNLPLTYQLISEGDAGTGRFTEASGGSQGNSQVWTGGFLPAAETVHQYRLTVTWAVEDADERYAGEIDMVTLTVDAKQHEPESI</sequence>
<evidence type="ECO:0000313" key="1">
    <source>
        <dbReference type="EMBL" id="UWP57995.1"/>
    </source>
</evidence>
<evidence type="ECO:0000313" key="2">
    <source>
        <dbReference type="Proteomes" id="UP001060164"/>
    </source>
</evidence>
<protein>
    <submittedName>
        <fullName evidence="1">CalY family protein</fullName>
    </submittedName>
</protein>
<gene>
    <name evidence="1" type="ORF">NQ502_11380</name>
</gene>
<dbReference type="Proteomes" id="UP001060164">
    <property type="component" value="Chromosome"/>
</dbReference>
<dbReference type="PROSITE" id="PS51257">
    <property type="entry name" value="PROKAR_LIPOPROTEIN"/>
    <property type="match status" value="1"/>
</dbReference>
<dbReference type="EMBL" id="CP102290">
    <property type="protein sequence ID" value="UWP57995.1"/>
    <property type="molecule type" value="Genomic_DNA"/>
</dbReference>
<name>A0ABY5VDS7_9FIRM</name>
<keyword evidence="2" id="KW-1185">Reference proteome</keyword>
<dbReference type="RefSeq" id="WP_028528490.1">
    <property type="nucleotide sequence ID" value="NZ_CABLBR010000011.1"/>
</dbReference>
<organism evidence="1 2">
    <name type="scientific">Ruminococcus gauvreauii</name>
    <dbReference type="NCBI Taxonomy" id="438033"/>
    <lineage>
        <taxon>Bacteria</taxon>
        <taxon>Bacillati</taxon>
        <taxon>Bacillota</taxon>
        <taxon>Clostridia</taxon>
        <taxon>Eubacteriales</taxon>
        <taxon>Oscillospiraceae</taxon>
        <taxon>Ruminococcus</taxon>
    </lineage>
</organism>
<reference evidence="1" key="1">
    <citation type="journal article" date="2022" name="Cell">
        <title>Design, construction, and in vivo augmentation of a complex gut microbiome.</title>
        <authorList>
            <person name="Cheng A.G."/>
            <person name="Ho P.Y."/>
            <person name="Aranda-Diaz A."/>
            <person name="Jain S."/>
            <person name="Yu F.B."/>
            <person name="Meng X."/>
            <person name="Wang M."/>
            <person name="Iakiviak M."/>
            <person name="Nagashima K."/>
            <person name="Zhao A."/>
            <person name="Murugkar P."/>
            <person name="Patil A."/>
            <person name="Atabakhsh K."/>
            <person name="Weakley A."/>
            <person name="Yan J."/>
            <person name="Brumbaugh A.R."/>
            <person name="Higginbottom S."/>
            <person name="Dimas A."/>
            <person name="Shiver A.L."/>
            <person name="Deutschbauer A."/>
            <person name="Neff N."/>
            <person name="Sonnenburg J.L."/>
            <person name="Huang K.C."/>
            <person name="Fischbach M.A."/>
        </authorList>
    </citation>
    <scope>NUCLEOTIDE SEQUENCE</scope>
    <source>
        <strain evidence="1">DSM 19829</strain>
    </source>
</reference>
<proteinExistence type="predicted"/>